<sequence>MPPIINGDHSKISLSTRNVLIECTATDLKKVLNTCNRCKTVRVLKIEYSVNFFLKA</sequence>
<dbReference type="AlphaFoldDB" id="A0AA35RA31"/>
<dbReference type="Proteomes" id="UP001174909">
    <property type="component" value="Unassembled WGS sequence"/>
</dbReference>
<keyword evidence="2" id="KW-1185">Reference proteome</keyword>
<evidence type="ECO:0000313" key="2">
    <source>
        <dbReference type="Proteomes" id="UP001174909"/>
    </source>
</evidence>
<dbReference type="EMBL" id="CASHTH010000795">
    <property type="protein sequence ID" value="CAI8007640.1"/>
    <property type="molecule type" value="Genomic_DNA"/>
</dbReference>
<name>A0AA35RA31_GEOBA</name>
<keyword evidence="1" id="KW-0436">Ligase</keyword>
<gene>
    <name evidence="1" type="ORF">GBAR_LOCUS5314</name>
</gene>
<feature type="non-terminal residue" evidence="1">
    <location>
        <position position="1"/>
    </location>
</feature>
<dbReference type="InterPro" id="IPR045060">
    <property type="entry name" value="Phe-tRNA-ligase_IIc_bsu"/>
</dbReference>
<dbReference type="PANTHER" id="PTHR10947">
    <property type="entry name" value="PHENYLALANYL-TRNA SYNTHETASE BETA CHAIN AND LEUCINE-RICH REPEAT-CONTAINING PROTEIN 47"/>
    <property type="match status" value="1"/>
</dbReference>
<dbReference type="GO" id="GO:0004826">
    <property type="term" value="F:phenylalanine-tRNA ligase activity"/>
    <property type="evidence" value="ECO:0007669"/>
    <property type="project" value="InterPro"/>
</dbReference>
<dbReference type="InterPro" id="IPR020825">
    <property type="entry name" value="Phe-tRNA_synthase-like_B3/B4"/>
</dbReference>
<organism evidence="1 2">
    <name type="scientific">Geodia barretti</name>
    <name type="common">Barrett's horny sponge</name>
    <dbReference type="NCBI Taxonomy" id="519541"/>
    <lineage>
        <taxon>Eukaryota</taxon>
        <taxon>Metazoa</taxon>
        <taxon>Porifera</taxon>
        <taxon>Demospongiae</taxon>
        <taxon>Heteroscleromorpha</taxon>
        <taxon>Tetractinellida</taxon>
        <taxon>Astrophorina</taxon>
        <taxon>Geodiidae</taxon>
        <taxon>Geodia</taxon>
    </lineage>
</organism>
<evidence type="ECO:0000313" key="1">
    <source>
        <dbReference type="EMBL" id="CAI8007640.1"/>
    </source>
</evidence>
<protein>
    <submittedName>
        <fullName evidence="1">Phenylalanine--tRNA ligase beta subunit</fullName>
    </submittedName>
</protein>
<dbReference type="GO" id="GO:0009328">
    <property type="term" value="C:phenylalanine-tRNA ligase complex"/>
    <property type="evidence" value="ECO:0007669"/>
    <property type="project" value="TreeGrafter"/>
</dbReference>
<proteinExistence type="predicted"/>
<accession>A0AA35RA31</accession>
<reference evidence="1" key="1">
    <citation type="submission" date="2023-03" db="EMBL/GenBank/DDBJ databases">
        <authorList>
            <person name="Steffen K."/>
            <person name="Cardenas P."/>
        </authorList>
    </citation>
    <scope>NUCLEOTIDE SEQUENCE</scope>
</reference>
<dbReference type="Gene3D" id="3.50.40.10">
    <property type="entry name" value="Phenylalanyl-trna Synthetase, Chain B, domain 3"/>
    <property type="match status" value="1"/>
</dbReference>
<comment type="caution">
    <text evidence="1">The sequence shown here is derived from an EMBL/GenBank/DDBJ whole genome shotgun (WGS) entry which is preliminary data.</text>
</comment>
<dbReference type="GO" id="GO:0006432">
    <property type="term" value="P:phenylalanyl-tRNA aminoacylation"/>
    <property type="evidence" value="ECO:0007669"/>
    <property type="project" value="InterPro"/>
</dbReference>
<dbReference type="PANTHER" id="PTHR10947:SF0">
    <property type="entry name" value="PHENYLALANINE--TRNA LIGASE BETA SUBUNIT"/>
    <property type="match status" value="1"/>
</dbReference>